<feature type="compositionally biased region" description="Basic and acidic residues" evidence="1">
    <location>
        <begin position="349"/>
        <end position="358"/>
    </location>
</feature>
<comment type="caution">
    <text evidence="3">The sequence shown here is derived from an EMBL/GenBank/DDBJ whole genome shotgun (WGS) entry which is preliminary data.</text>
</comment>
<name>A0AAD2FVM6_9STRA</name>
<dbReference type="PANTHER" id="PTHR47765">
    <property type="entry name" value="3'-5' EXONUCLEASE DOMAIN-CONTAINING PROTEIN"/>
    <property type="match status" value="1"/>
</dbReference>
<dbReference type="Gene3D" id="3.30.420.10">
    <property type="entry name" value="Ribonuclease H-like superfamily/Ribonuclease H"/>
    <property type="match status" value="1"/>
</dbReference>
<dbReference type="Pfam" id="PF12796">
    <property type="entry name" value="Ank_2"/>
    <property type="match status" value="1"/>
</dbReference>
<dbReference type="AlphaFoldDB" id="A0AAD2FVM6"/>
<dbReference type="InterPro" id="IPR052408">
    <property type="entry name" value="Exonuclease_MUT-7-like"/>
</dbReference>
<dbReference type="Gene3D" id="1.25.40.20">
    <property type="entry name" value="Ankyrin repeat-containing domain"/>
    <property type="match status" value="1"/>
</dbReference>
<proteinExistence type="predicted"/>
<keyword evidence="4" id="KW-1185">Reference proteome</keyword>
<dbReference type="SUPFAM" id="SSF48403">
    <property type="entry name" value="Ankyrin repeat"/>
    <property type="match status" value="1"/>
</dbReference>
<dbReference type="InterPro" id="IPR002110">
    <property type="entry name" value="Ankyrin_rpt"/>
</dbReference>
<dbReference type="EMBL" id="CAKOGP040001858">
    <property type="protein sequence ID" value="CAJ1954220.1"/>
    <property type="molecule type" value="Genomic_DNA"/>
</dbReference>
<dbReference type="GO" id="GO:0006139">
    <property type="term" value="P:nucleobase-containing compound metabolic process"/>
    <property type="evidence" value="ECO:0007669"/>
    <property type="project" value="InterPro"/>
</dbReference>
<dbReference type="GO" id="GO:0008408">
    <property type="term" value="F:3'-5' exonuclease activity"/>
    <property type="evidence" value="ECO:0007669"/>
    <property type="project" value="InterPro"/>
</dbReference>
<dbReference type="InterPro" id="IPR012337">
    <property type="entry name" value="RNaseH-like_sf"/>
</dbReference>
<dbReference type="InterPro" id="IPR036397">
    <property type="entry name" value="RNaseH_sf"/>
</dbReference>
<evidence type="ECO:0000256" key="1">
    <source>
        <dbReference type="SAM" id="MobiDB-lite"/>
    </source>
</evidence>
<dbReference type="GO" id="GO:0003676">
    <property type="term" value="F:nucleic acid binding"/>
    <property type="evidence" value="ECO:0007669"/>
    <property type="project" value="InterPro"/>
</dbReference>
<dbReference type="SMART" id="SM00248">
    <property type="entry name" value="ANK"/>
    <property type="match status" value="2"/>
</dbReference>
<feature type="domain" description="3'-5' exonuclease" evidence="2">
    <location>
        <begin position="536"/>
        <end position="641"/>
    </location>
</feature>
<evidence type="ECO:0000313" key="4">
    <source>
        <dbReference type="Proteomes" id="UP001295423"/>
    </source>
</evidence>
<feature type="region of interest" description="Disordered" evidence="1">
    <location>
        <begin position="349"/>
        <end position="368"/>
    </location>
</feature>
<organism evidence="3 4">
    <name type="scientific">Cylindrotheca closterium</name>
    <dbReference type="NCBI Taxonomy" id="2856"/>
    <lineage>
        <taxon>Eukaryota</taxon>
        <taxon>Sar</taxon>
        <taxon>Stramenopiles</taxon>
        <taxon>Ochrophyta</taxon>
        <taxon>Bacillariophyta</taxon>
        <taxon>Bacillariophyceae</taxon>
        <taxon>Bacillariophycidae</taxon>
        <taxon>Bacillariales</taxon>
        <taxon>Bacillariaceae</taxon>
        <taxon>Cylindrotheca</taxon>
    </lineage>
</organism>
<dbReference type="InterPro" id="IPR002562">
    <property type="entry name" value="3'-5'_exonuclease_dom"/>
</dbReference>
<protein>
    <recommendedName>
        <fullName evidence="2">3'-5' exonuclease domain-containing protein</fullName>
    </recommendedName>
</protein>
<sequence>MDGHDKAQGGKSEKALSSLPKEEAHKVINAAGHKLSSESLQQLIESKGYRASQMDALSEFRKSPLQQACWKGNLSSIQYLLEQVGCDANVYSKQTFSYGKTAIFFALTQSRREVVKYLLSRQDVNVSIVNNKGQSVLSLAASHNMPVELLHSIQSKEESDLSKWWNFRETHSDNLEYGDLDPRFLDRPLRDTDVVTEYAVNPTTKKSRKGGFQRRNPEAAKEWQRHRQQIKQGKTQTTKRELANTLSTEKQQVIGRGWMILSGRSSNSDMELLEAIIAILEQSDGLRKPWLSDMANRLLVMGYDYNQVSRLTLTSSDQDEYDPMTRSNNNGRTTSLFLKLLTKLQGDDKLEDQKETRHSSNHQKVTKVKGTATTIDSASFKVWSKLGSQLQHLSISSLEQEAATDGRKHLVLPNTISSIALVNDYQGLLIMWKRLLTLANDDEETLILAMDSEWTTADTNHGGSSETLRLSTLQLAFCDPSDEAPVSVYILDLLVGSDENGEGGSFRSLAQKLVHWMIFGSSQHSDASSTSLSRDHPNMCLLGFAIHYDLRILRDFCDPSKGRPTGANNYRSQIIDLQLLLRERRDSQFPSKQMRGLKDCTKLFSSWELSKDEQRSDWSERPLSQSQVQYAALDAAILLFLLAEEYRSND</sequence>
<evidence type="ECO:0000259" key="2">
    <source>
        <dbReference type="Pfam" id="PF01612"/>
    </source>
</evidence>
<gene>
    <name evidence="3" type="ORF">CYCCA115_LOCUS14815</name>
</gene>
<evidence type="ECO:0000313" key="3">
    <source>
        <dbReference type="EMBL" id="CAJ1954220.1"/>
    </source>
</evidence>
<dbReference type="Proteomes" id="UP001295423">
    <property type="component" value="Unassembled WGS sequence"/>
</dbReference>
<accession>A0AAD2FVM6</accession>
<dbReference type="InterPro" id="IPR036770">
    <property type="entry name" value="Ankyrin_rpt-contain_sf"/>
</dbReference>
<dbReference type="PANTHER" id="PTHR47765:SF2">
    <property type="entry name" value="EXONUCLEASE MUT-7 HOMOLOG"/>
    <property type="match status" value="1"/>
</dbReference>
<dbReference type="Pfam" id="PF01612">
    <property type="entry name" value="DNA_pol_A_exo1"/>
    <property type="match status" value="1"/>
</dbReference>
<dbReference type="SUPFAM" id="SSF53098">
    <property type="entry name" value="Ribonuclease H-like"/>
    <property type="match status" value="1"/>
</dbReference>
<reference evidence="3" key="1">
    <citation type="submission" date="2023-08" db="EMBL/GenBank/DDBJ databases">
        <authorList>
            <person name="Audoor S."/>
            <person name="Bilcke G."/>
        </authorList>
    </citation>
    <scope>NUCLEOTIDE SEQUENCE</scope>
</reference>
<feature type="region of interest" description="Disordered" evidence="1">
    <location>
        <begin position="1"/>
        <end position="21"/>
    </location>
</feature>